<evidence type="ECO:0000256" key="2">
    <source>
        <dbReference type="ARBA" id="ARBA00007362"/>
    </source>
</evidence>
<evidence type="ECO:0000259" key="7">
    <source>
        <dbReference type="Pfam" id="PF00892"/>
    </source>
</evidence>
<evidence type="ECO:0000256" key="5">
    <source>
        <dbReference type="ARBA" id="ARBA00023136"/>
    </source>
</evidence>
<gene>
    <name evidence="8" type="ORF">EV684_12043</name>
</gene>
<dbReference type="InterPro" id="IPR037185">
    <property type="entry name" value="EmrE-like"/>
</dbReference>
<dbReference type="PANTHER" id="PTHR32322:SF2">
    <property type="entry name" value="EAMA DOMAIN-CONTAINING PROTEIN"/>
    <property type="match status" value="1"/>
</dbReference>
<comment type="similarity">
    <text evidence="2">Belongs to the EamA transporter family.</text>
</comment>
<feature type="transmembrane region" description="Helical" evidence="6">
    <location>
        <begin position="30"/>
        <end position="51"/>
    </location>
</feature>
<feature type="transmembrane region" description="Helical" evidence="6">
    <location>
        <begin position="58"/>
        <end position="81"/>
    </location>
</feature>
<feature type="transmembrane region" description="Helical" evidence="6">
    <location>
        <begin position="140"/>
        <end position="158"/>
    </location>
</feature>
<keyword evidence="5 6" id="KW-0472">Membrane</keyword>
<feature type="transmembrane region" description="Helical" evidence="6">
    <location>
        <begin position="170"/>
        <end position="190"/>
    </location>
</feature>
<dbReference type="RefSeq" id="WP_132649614.1">
    <property type="nucleotide sequence ID" value="NZ_CP181386.1"/>
</dbReference>
<evidence type="ECO:0000256" key="3">
    <source>
        <dbReference type="ARBA" id="ARBA00022692"/>
    </source>
</evidence>
<dbReference type="GO" id="GO:0016020">
    <property type="term" value="C:membrane"/>
    <property type="evidence" value="ECO:0007669"/>
    <property type="project" value="UniProtKB-SubCell"/>
</dbReference>
<dbReference type="InterPro" id="IPR050638">
    <property type="entry name" value="AA-Vitamin_Transporters"/>
</dbReference>
<keyword evidence="4 6" id="KW-1133">Transmembrane helix</keyword>
<evidence type="ECO:0000313" key="9">
    <source>
        <dbReference type="Proteomes" id="UP000295106"/>
    </source>
</evidence>
<dbReference type="SUPFAM" id="SSF103481">
    <property type="entry name" value="Multidrug resistance efflux transporter EmrE"/>
    <property type="match status" value="2"/>
</dbReference>
<feature type="transmembrane region" description="Helical" evidence="6">
    <location>
        <begin position="87"/>
        <end position="109"/>
    </location>
</feature>
<dbReference type="AlphaFoldDB" id="A0A4R2LUH0"/>
<comment type="subcellular location">
    <subcellularLocation>
        <location evidence="1">Membrane</location>
        <topology evidence="1">Multi-pass membrane protein</topology>
    </subcellularLocation>
</comment>
<feature type="transmembrane region" description="Helical" evidence="6">
    <location>
        <begin position="116"/>
        <end position="134"/>
    </location>
</feature>
<reference evidence="8 9" key="1">
    <citation type="submission" date="2019-03" db="EMBL/GenBank/DDBJ databases">
        <title>Genomic Encyclopedia of Type Strains, Phase IV (KMG-IV): sequencing the most valuable type-strain genomes for metagenomic binning, comparative biology and taxonomic classification.</title>
        <authorList>
            <person name="Goeker M."/>
        </authorList>
    </citation>
    <scope>NUCLEOTIDE SEQUENCE [LARGE SCALE GENOMIC DNA]</scope>
    <source>
        <strain evidence="8 9">DSM 1709</strain>
    </source>
</reference>
<sequence length="277" mass="28006">MSGAVLALVLFAAALHAGWNAVVKGAPDKLLNSVAVAAAAAFIAVLLLPWVARPAPAAWPYIAASGLLHVAYFVLVARAYAAADMALAYPVMRGSAPLLVALASAAVLLEPLGATAWVGVALLCAGILGFAVGARGHGAAGLGYALLNALVIAAYTLVDGLGARLSGQPLAYTLCVLLAGGVPLAAWALARRGPAALVLLRARWRQLLLAGAGTVTSYTLVLWAMTQAPVALVAALRECSIVFAMLLSTLVLGERLAAPRLAAAALVLVGVVILRMA</sequence>
<evidence type="ECO:0000313" key="8">
    <source>
        <dbReference type="EMBL" id="TCO97731.1"/>
    </source>
</evidence>
<dbReference type="GeneID" id="99682950"/>
<organism evidence="8 9">
    <name type="scientific">Rubrivivax gelatinosus</name>
    <name type="common">Rhodocyclus gelatinosus</name>
    <name type="synonym">Rhodopseudomonas gelatinosa</name>
    <dbReference type="NCBI Taxonomy" id="28068"/>
    <lineage>
        <taxon>Bacteria</taxon>
        <taxon>Pseudomonadati</taxon>
        <taxon>Pseudomonadota</taxon>
        <taxon>Betaproteobacteria</taxon>
        <taxon>Burkholderiales</taxon>
        <taxon>Sphaerotilaceae</taxon>
        <taxon>Rubrivivax</taxon>
    </lineage>
</organism>
<dbReference type="Proteomes" id="UP000295106">
    <property type="component" value="Unassembled WGS sequence"/>
</dbReference>
<dbReference type="Gene3D" id="1.10.3730.20">
    <property type="match status" value="2"/>
</dbReference>
<evidence type="ECO:0000256" key="4">
    <source>
        <dbReference type="ARBA" id="ARBA00022989"/>
    </source>
</evidence>
<dbReference type="EMBL" id="SLXD01000020">
    <property type="protein sequence ID" value="TCO97731.1"/>
    <property type="molecule type" value="Genomic_DNA"/>
</dbReference>
<feature type="domain" description="EamA" evidence="7">
    <location>
        <begin position="141"/>
        <end position="274"/>
    </location>
</feature>
<dbReference type="Pfam" id="PF00892">
    <property type="entry name" value="EamA"/>
    <property type="match status" value="1"/>
</dbReference>
<comment type="caution">
    <text evidence="8">The sequence shown here is derived from an EMBL/GenBank/DDBJ whole genome shotgun (WGS) entry which is preliminary data.</text>
</comment>
<accession>A0A4R2LUH0</accession>
<name>A0A4R2LUH0_RUBGE</name>
<dbReference type="OrthoDB" id="9783707at2"/>
<dbReference type="InterPro" id="IPR000620">
    <property type="entry name" value="EamA_dom"/>
</dbReference>
<keyword evidence="3 6" id="KW-0812">Transmembrane</keyword>
<evidence type="ECO:0000256" key="6">
    <source>
        <dbReference type="SAM" id="Phobius"/>
    </source>
</evidence>
<evidence type="ECO:0000256" key="1">
    <source>
        <dbReference type="ARBA" id="ARBA00004141"/>
    </source>
</evidence>
<feature type="transmembrane region" description="Helical" evidence="6">
    <location>
        <begin position="257"/>
        <end position="274"/>
    </location>
</feature>
<dbReference type="PANTHER" id="PTHR32322">
    <property type="entry name" value="INNER MEMBRANE TRANSPORTER"/>
    <property type="match status" value="1"/>
</dbReference>
<feature type="transmembrane region" description="Helical" evidence="6">
    <location>
        <begin position="202"/>
        <end position="223"/>
    </location>
</feature>
<protein>
    <submittedName>
        <fullName evidence="8">EamA-like transporter family protein</fullName>
    </submittedName>
</protein>
<proteinExistence type="inferred from homology"/>